<dbReference type="EMBL" id="GBRH01193804">
    <property type="protein sequence ID" value="JAE04092.1"/>
    <property type="molecule type" value="Transcribed_RNA"/>
</dbReference>
<protein>
    <submittedName>
        <fullName evidence="1">Uncharacterized protein</fullName>
    </submittedName>
</protein>
<organism evidence="1">
    <name type="scientific">Arundo donax</name>
    <name type="common">Giant reed</name>
    <name type="synonym">Donax arundinaceus</name>
    <dbReference type="NCBI Taxonomy" id="35708"/>
    <lineage>
        <taxon>Eukaryota</taxon>
        <taxon>Viridiplantae</taxon>
        <taxon>Streptophyta</taxon>
        <taxon>Embryophyta</taxon>
        <taxon>Tracheophyta</taxon>
        <taxon>Spermatophyta</taxon>
        <taxon>Magnoliopsida</taxon>
        <taxon>Liliopsida</taxon>
        <taxon>Poales</taxon>
        <taxon>Poaceae</taxon>
        <taxon>PACMAD clade</taxon>
        <taxon>Arundinoideae</taxon>
        <taxon>Arundineae</taxon>
        <taxon>Arundo</taxon>
    </lineage>
</organism>
<reference evidence="1" key="1">
    <citation type="submission" date="2014-09" db="EMBL/GenBank/DDBJ databases">
        <authorList>
            <person name="Magalhaes I.L.F."/>
            <person name="Oliveira U."/>
            <person name="Santos F.R."/>
            <person name="Vidigal T.H.D.A."/>
            <person name="Brescovit A.D."/>
            <person name="Santos A.J."/>
        </authorList>
    </citation>
    <scope>NUCLEOTIDE SEQUENCE</scope>
    <source>
        <tissue evidence="1">Shoot tissue taken approximately 20 cm above the soil surface</tissue>
    </source>
</reference>
<reference evidence="1" key="2">
    <citation type="journal article" date="2015" name="Data Brief">
        <title>Shoot transcriptome of the giant reed, Arundo donax.</title>
        <authorList>
            <person name="Barrero R.A."/>
            <person name="Guerrero F.D."/>
            <person name="Moolhuijzen P."/>
            <person name="Goolsby J.A."/>
            <person name="Tidwell J."/>
            <person name="Bellgard S.E."/>
            <person name="Bellgard M.I."/>
        </authorList>
    </citation>
    <scope>NUCLEOTIDE SEQUENCE</scope>
    <source>
        <tissue evidence="1">Shoot tissue taken approximately 20 cm above the soil surface</tissue>
    </source>
</reference>
<proteinExistence type="predicted"/>
<evidence type="ECO:0000313" key="1">
    <source>
        <dbReference type="EMBL" id="JAE04092.1"/>
    </source>
</evidence>
<accession>A0A0A9EVM4</accession>
<dbReference type="AlphaFoldDB" id="A0A0A9EVM4"/>
<sequence>MQVVETRTKILLYKSLHMNRNKHHQHNLLNPVINEINNLTDMIRSVGSNHYILSVITLSGACHSHR</sequence>
<name>A0A0A9EVM4_ARUDO</name>